<reference evidence="2 3" key="1">
    <citation type="journal article" date="2016" name="Nat. Commun.">
        <title>Thousands of microbial genomes shed light on interconnected biogeochemical processes in an aquifer system.</title>
        <authorList>
            <person name="Anantharaman K."/>
            <person name="Brown C.T."/>
            <person name="Hug L.A."/>
            <person name="Sharon I."/>
            <person name="Castelle C.J."/>
            <person name="Probst A.J."/>
            <person name="Thomas B.C."/>
            <person name="Singh A."/>
            <person name="Wilkins M.J."/>
            <person name="Karaoz U."/>
            <person name="Brodie E.L."/>
            <person name="Williams K.H."/>
            <person name="Hubbard S.S."/>
            <person name="Banfield J.F."/>
        </authorList>
    </citation>
    <scope>NUCLEOTIDE SEQUENCE [LARGE SCALE GENOMIC DNA]</scope>
</reference>
<evidence type="ECO:0000313" key="2">
    <source>
        <dbReference type="EMBL" id="OHA50510.1"/>
    </source>
</evidence>
<keyword evidence="1" id="KW-0812">Transmembrane</keyword>
<dbReference type="Proteomes" id="UP000176951">
    <property type="component" value="Unassembled WGS sequence"/>
</dbReference>
<organism evidence="2 3">
    <name type="scientific">Candidatus Terrybacteria bacterium RIFCSPLOWO2_01_FULL_40_23</name>
    <dbReference type="NCBI Taxonomy" id="1802366"/>
    <lineage>
        <taxon>Bacteria</taxon>
        <taxon>Candidatus Terryibacteriota</taxon>
    </lineage>
</organism>
<comment type="caution">
    <text evidence="2">The sequence shown here is derived from an EMBL/GenBank/DDBJ whole genome shotgun (WGS) entry which is preliminary data.</text>
</comment>
<accession>A0A1G2PQA1</accession>
<gene>
    <name evidence="2" type="ORF">A3A97_01335</name>
</gene>
<keyword evidence="1" id="KW-0472">Membrane</keyword>
<evidence type="ECO:0000256" key="1">
    <source>
        <dbReference type="SAM" id="Phobius"/>
    </source>
</evidence>
<dbReference type="EMBL" id="MHSW01000035">
    <property type="protein sequence ID" value="OHA50510.1"/>
    <property type="molecule type" value="Genomic_DNA"/>
</dbReference>
<dbReference type="AlphaFoldDB" id="A0A1G2PQA1"/>
<evidence type="ECO:0000313" key="3">
    <source>
        <dbReference type="Proteomes" id="UP000176951"/>
    </source>
</evidence>
<name>A0A1G2PQA1_9BACT</name>
<proteinExistence type="predicted"/>
<feature type="transmembrane region" description="Helical" evidence="1">
    <location>
        <begin position="9"/>
        <end position="31"/>
    </location>
</feature>
<keyword evidence="1" id="KW-1133">Transmembrane helix</keyword>
<protein>
    <submittedName>
        <fullName evidence="2">Uncharacterized protein</fullName>
    </submittedName>
</protein>
<sequence length="207" mass="23414">MKSLPPPKILIFIIAFVFSVIIVIGGIFWYINNKRIDTYIPPVSQLERSPEVPANWKLLEARPEGYWLYYSPSWTIDPSLEESTELKAFWIGDSASSDGLYIISAIKEPTRGTLEYLDVNFANAFRQQTVQGTLIEEKVGVQGRDAISLEGKITNVQTKEIVNANLLLISAKDGKPAYAISAVLRNNSMYEKYLQEVLLMTLSLRFF</sequence>